<dbReference type="Pfam" id="PF00072">
    <property type="entry name" value="Response_reg"/>
    <property type="match status" value="1"/>
</dbReference>
<dbReference type="OrthoDB" id="9812260at2"/>
<dbReference type="KEGG" id="gsb:GSUB_10625"/>
<evidence type="ECO:0000256" key="1">
    <source>
        <dbReference type="ARBA" id="ARBA00022553"/>
    </source>
</evidence>
<gene>
    <name evidence="6" type="ORF">GSUB_10625</name>
</gene>
<feature type="modified residue" description="4-aspartylphosphate" evidence="3">
    <location>
        <position position="54"/>
    </location>
</feature>
<dbReference type="RefSeq" id="WP_040200742.1">
    <property type="nucleotide sequence ID" value="NZ_CP010311.1"/>
</dbReference>
<dbReference type="InterPro" id="IPR000160">
    <property type="entry name" value="GGDEF_dom"/>
</dbReference>
<dbReference type="InterPro" id="IPR050595">
    <property type="entry name" value="Bact_response_regulator"/>
</dbReference>
<dbReference type="InterPro" id="IPR029016">
    <property type="entry name" value="GAF-like_dom_sf"/>
</dbReference>
<dbReference type="SUPFAM" id="SSF52172">
    <property type="entry name" value="CheY-like"/>
    <property type="match status" value="1"/>
</dbReference>
<keyword evidence="1 3" id="KW-0597">Phosphoprotein</keyword>
<dbReference type="SUPFAM" id="SSF55781">
    <property type="entry name" value="GAF domain-like"/>
    <property type="match status" value="1"/>
</dbReference>
<dbReference type="InterPro" id="IPR001789">
    <property type="entry name" value="Sig_transdc_resp-reg_receiver"/>
</dbReference>
<dbReference type="InterPro" id="IPR029787">
    <property type="entry name" value="Nucleotide_cyclase"/>
</dbReference>
<dbReference type="PANTHER" id="PTHR44591">
    <property type="entry name" value="STRESS RESPONSE REGULATOR PROTEIN 1"/>
    <property type="match status" value="1"/>
</dbReference>
<evidence type="ECO:0000259" key="4">
    <source>
        <dbReference type="PROSITE" id="PS50110"/>
    </source>
</evidence>
<dbReference type="Gene3D" id="3.30.70.270">
    <property type="match status" value="1"/>
</dbReference>
<evidence type="ECO:0000256" key="2">
    <source>
        <dbReference type="ARBA" id="ARBA00023012"/>
    </source>
</evidence>
<dbReference type="Gene3D" id="3.30.450.40">
    <property type="match status" value="1"/>
</dbReference>
<dbReference type="PROSITE" id="PS50887">
    <property type="entry name" value="GGDEF"/>
    <property type="match status" value="1"/>
</dbReference>
<dbReference type="InterPro" id="IPR043128">
    <property type="entry name" value="Rev_trsase/Diguanyl_cyclase"/>
</dbReference>
<evidence type="ECO:0000313" key="7">
    <source>
        <dbReference type="Proteomes" id="UP000035036"/>
    </source>
</evidence>
<evidence type="ECO:0000313" key="6">
    <source>
        <dbReference type="EMBL" id="AJF06917.1"/>
    </source>
</evidence>
<dbReference type="Gene3D" id="3.40.50.2300">
    <property type="match status" value="1"/>
</dbReference>
<reference evidence="6 7" key="1">
    <citation type="journal article" date="2015" name="Genome Announc.">
        <title>Genomes of Geoalkalibacter ferrihydriticus Z-0531T and Geoalkalibacter subterraneus Red1T, Two Haloalkaliphilic Metal-Reducing Deltaproteobacteria.</title>
        <authorList>
            <person name="Badalamenti J.P."/>
            <person name="Krajmalnik-Brown R."/>
            <person name="Torres C.I."/>
            <person name="Bond D.R."/>
        </authorList>
    </citation>
    <scope>NUCLEOTIDE SEQUENCE [LARGE SCALE GENOMIC DNA]</scope>
    <source>
        <strain evidence="6 7">Red1</strain>
    </source>
</reference>
<organism evidence="6 7">
    <name type="scientific">Geoalkalibacter subterraneus</name>
    <dbReference type="NCBI Taxonomy" id="483547"/>
    <lineage>
        <taxon>Bacteria</taxon>
        <taxon>Pseudomonadati</taxon>
        <taxon>Thermodesulfobacteriota</taxon>
        <taxon>Desulfuromonadia</taxon>
        <taxon>Desulfuromonadales</taxon>
        <taxon>Geoalkalibacteraceae</taxon>
        <taxon>Geoalkalibacter</taxon>
    </lineage>
</organism>
<sequence length="628" mass="72100">MAKGRILAIDDEKFFHELYRDLLTPEGYAVRCVSGGEEALELLKREDFDLVISDLEMPGLDGVETSRRIKMFNPDQEVIVVSGKADVTTAVAAMKLGVADYVFKPINPEEFQLLINKTLFRKALHQEHHRLLDENIEYASILTTYRKCLAFLHVHELDRLGDLVLDTLMELLKAEGAVLWLAGFGGHFFRRRCRRGLARVPATEETLQPAGEQRRLILKGEPVLLEGDDRMWLPLVHGHEALGLIRLESPVGRSAFQKNDLGVAAAVSEFAGSALHNVLLQRAIEQRSLRTPSAEAYNMAFFRDHMEKELNKVRRYGRHLSLIRLRVENYAELHHHFRNRELESAMSRIIEAINTILRDADIMAMSAGDDFYILLPETDYWGSLVTQKRIRKALADRLTLCDLKKSHPIKAYMRSASFPLDGASFEDLSATAEKRLDGLRNSLFLKENWQGASFWDVVGRLLGRPEDYDFSSQGVSVSPRLKRFQDGTRSRFVRMPAHHLDLIQSAFCREVIESGRVRGVIFRGCADFEEIHRSLPYLERLENSATSLFLVGGRERVQWSYQRTLPIYIDAEPFSRVPFLMYLNEDSAYAFFARRRGRELVGFHTSDFYFVENMIAKLQEQYQLQVQI</sequence>
<dbReference type="CDD" id="cd00156">
    <property type="entry name" value="REC"/>
    <property type="match status" value="1"/>
</dbReference>
<proteinExistence type="predicted"/>
<dbReference type="SMART" id="SM00267">
    <property type="entry name" value="GGDEF"/>
    <property type="match status" value="1"/>
</dbReference>
<evidence type="ECO:0000256" key="3">
    <source>
        <dbReference type="PROSITE-ProRule" id="PRU00169"/>
    </source>
</evidence>
<dbReference type="HOGENOM" id="CLU_443368_0_0_7"/>
<protein>
    <recommendedName>
        <fullName evidence="8">Response regulatory domain-containing protein</fullName>
    </recommendedName>
</protein>
<dbReference type="EMBL" id="CP010311">
    <property type="protein sequence ID" value="AJF06917.1"/>
    <property type="molecule type" value="Genomic_DNA"/>
</dbReference>
<dbReference type="PANTHER" id="PTHR44591:SF14">
    <property type="entry name" value="PROTEIN PILG"/>
    <property type="match status" value="1"/>
</dbReference>
<dbReference type="Proteomes" id="UP000035036">
    <property type="component" value="Chromosome"/>
</dbReference>
<dbReference type="SMART" id="SM00448">
    <property type="entry name" value="REC"/>
    <property type="match status" value="1"/>
</dbReference>
<dbReference type="PROSITE" id="PS50110">
    <property type="entry name" value="RESPONSE_REGULATORY"/>
    <property type="match status" value="1"/>
</dbReference>
<evidence type="ECO:0000259" key="5">
    <source>
        <dbReference type="PROSITE" id="PS50887"/>
    </source>
</evidence>
<dbReference type="NCBIfam" id="TIGR00254">
    <property type="entry name" value="GGDEF"/>
    <property type="match status" value="1"/>
</dbReference>
<evidence type="ECO:0008006" key="8">
    <source>
        <dbReference type="Google" id="ProtNLM"/>
    </source>
</evidence>
<dbReference type="GO" id="GO:0000160">
    <property type="term" value="P:phosphorelay signal transduction system"/>
    <property type="evidence" value="ECO:0007669"/>
    <property type="project" value="UniProtKB-KW"/>
</dbReference>
<name>A0A0B5FFJ3_9BACT</name>
<feature type="domain" description="Response regulatory" evidence="4">
    <location>
        <begin position="5"/>
        <end position="119"/>
    </location>
</feature>
<keyword evidence="2" id="KW-0902">Two-component regulatory system</keyword>
<accession>A0A0B5FFJ3</accession>
<dbReference type="AlphaFoldDB" id="A0A0B5FFJ3"/>
<dbReference type="STRING" id="483547.GSUB_10625"/>
<dbReference type="InterPro" id="IPR011006">
    <property type="entry name" value="CheY-like_superfamily"/>
</dbReference>
<feature type="domain" description="GGDEF" evidence="5">
    <location>
        <begin position="318"/>
        <end position="448"/>
    </location>
</feature>
<keyword evidence="7" id="KW-1185">Reference proteome</keyword>
<dbReference type="SUPFAM" id="SSF55073">
    <property type="entry name" value="Nucleotide cyclase"/>
    <property type="match status" value="1"/>
</dbReference>
<dbReference type="Pfam" id="PF00990">
    <property type="entry name" value="GGDEF"/>
    <property type="match status" value="1"/>
</dbReference>